<evidence type="ECO:0000256" key="3">
    <source>
        <dbReference type="ARBA" id="ARBA00022729"/>
    </source>
</evidence>
<evidence type="ECO:0000256" key="2">
    <source>
        <dbReference type="ARBA" id="ARBA00006671"/>
    </source>
</evidence>
<dbReference type="STRING" id="123899.SAMEA3906487_01565"/>
<gene>
    <name evidence="5" type="ORF">SAMEA3906487_01565</name>
</gene>
<keyword evidence="3" id="KW-0732">Signal</keyword>
<protein>
    <submittedName>
        <fullName evidence="5">Fimbrial subunit</fullName>
    </submittedName>
</protein>
<accession>A0A157RAV6</accession>
<dbReference type="Proteomes" id="UP000076825">
    <property type="component" value="Chromosome 1"/>
</dbReference>
<dbReference type="GO" id="GO:0009289">
    <property type="term" value="C:pilus"/>
    <property type="evidence" value="ECO:0007669"/>
    <property type="project" value="UniProtKB-SubCell"/>
</dbReference>
<dbReference type="GO" id="GO:0043709">
    <property type="term" value="P:cell adhesion involved in single-species biofilm formation"/>
    <property type="evidence" value="ECO:0007669"/>
    <property type="project" value="TreeGrafter"/>
</dbReference>
<dbReference type="SUPFAM" id="SSF49401">
    <property type="entry name" value="Bacterial adhesins"/>
    <property type="match status" value="1"/>
</dbReference>
<reference evidence="5 6" key="1">
    <citation type="submission" date="2016-04" db="EMBL/GenBank/DDBJ databases">
        <authorList>
            <consortium name="Pathogen Informatics"/>
        </authorList>
    </citation>
    <scope>NUCLEOTIDE SEQUENCE [LARGE SCALE GENOMIC DNA]</scope>
    <source>
        <strain evidence="5 6">H044680328</strain>
    </source>
</reference>
<name>A0A157RAV6_9BORD</name>
<evidence type="ECO:0000256" key="1">
    <source>
        <dbReference type="ARBA" id="ARBA00004561"/>
    </source>
</evidence>
<dbReference type="InterPro" id="IPR036937">
    <property type="entry name" value="Adhesion_dom_fimbrial_sf"/>
</dbReference>
<keyword evidence="4" id="KW-0281">Fimbrium</keyword>
<dbReference type="PANTHER" id="PTHR33420:SF3">
    <property type="entry name" value="FIMBRIAL SUBUNIT ELFA"/>
    <property type="match status" value="1"/>
</dbReference>
<dbReference type="AlphaFoldDB" id="A0A157RAV6"/>
<dbReference type="KEGG" id="btrm:SAMEA390648701565"/>
<comment type="similarity">
    <text evidence="2">Belongs to the fimbrial protein family.</text>
</comment>
<dbReference type="GeneID" id="56591145"/>
<dbReference type="RefSeq" id="WP_115638952.1">
    <property type="nucleotide sequence ID" value="NZ_CP016340.1"/>
</dbReference>
<comment type="subcellular location">
    <subcellularLocation>
        <location evidence="1">Fimbrium</location>
    </subcellularLocation>
</comment>
<dbReference type="InterPro" id="IPR008966">
    <property type="entry name" value="Adhesion_dom_sf"/>
</dbReference>
<keyword evidence="6" id="KW-1185">Reference proteome</keyword>
<dbReference type="PANTHER" id="PTHR33420">
    <property type="entry name" value="FIMBRIAL SUBUNIT ELFA-RELATED"/>
    <property type="match status" value="1"/>
</dbReference>
<evidence type="ECO:0000313" key="5">
    <source>
        <dbReference type="EMBL" id="SAI68892.1"/>
    </source>
</evidence>
<dbReference type="EMBL" id="LT546645">
    <property type="protein sequence ID" value="SAI68892.1"/>
    <property type="molecule type" value="Genomic_DNA"/>
</dbReference>
<dbReference type="PATRIC" id="fig|123899.6.peg.1545"/>
<organism evidence="5 6">
    <name type="scientific">Bordetella trematum</name>
    <dbReference type="NCBI Taxonomy" id="123899"/>
    <lineage>
        <taxon>Bacteria</taxon>
        <taxon>Pseudomonadati</taxon>
        <taxon>Pseudomonadota</taxon>
        <taxon>Betaproteobacteria</taxon>
        <taxon>Burkholderiales</taxon>
        <taxon>Alcaligenaceae</taxon>
        <taxon>Bordetella</taxon>
    </lineage>
</organism>
<dbReference type="InterPro" id="IPR039458">
    <property type="entry name" value="FimA-like"/>
</dbReference>
<sequence>MSLAVAPSAWAVDGTITINGEISDATCKINGAEPPYNLVVTLPKISSYALKSPNDYAGATPFTIKITDCPSTLSGQVRAYFEPGVTTDYDNGALYAYTTTTVGTTETSIPSRVGASKAEHIAFQLANPDGVAITLGADVTAQTANAATLQTVSGKTTKSATLRYLARYVRTSAGTISAGKLVSYVQYSIVYP</sequence>
<evidence type="ECO:0000256" key="4">
    <source>
        <dbReference type="ARBA" id="ARBA00023263"/>
    </source>
</evidence>
<dbReference type="eggNOG" id="COG3539">
    <property type="taxonomic scope" value="Bacteria"/>
</dbReference>
<dbReference type="InterPro" id="IPR050263">
    <property type="entry name" value="Bact_Fimbrial_Adh_Pro"/>
</dbReference>
<proteinExistence type="inferred from homology"/>
<dbReference type="Gene3D" id="2.60.40.1090">
    <property type="entry name" value="Fimbrial-type adhesion domain"/>
    <property type="match status" value="1"/>
</dbReference>
<dbReference type="Pfam" id="PF16970">
    <property type="entry name" value="FimA"/>
    <property type="match status" value="1"/>
</dbReference>
<evidence type="ECO:0000313" key="6">
    <source>
        <dbReference type="Proteomes" id="UP000076825"/>
    </source>
</evidence>